<dbReference type="InterPro" id="IPR011611">
    <property type="entry name" value="PfkB_dom"/>
</dbReference>
<dbReference type="EMBL" id="JAHSQO010000004">
    <property type="protein sequence ID" value="MBY8917924.1"/>
    <property type="molecule type" value="Genomic_DNA"/>
</dbReference>
<dbReference type="PROSITE" id="PS00584">
    <property type="entry name" value="PFKB_KINASES_2"/>
    <property type="match status" value="1"/>
</dbReference>
<gene>
    <name evidence="4" type="ORF">KVG22_15065</name>
</gene>
<feature type="domain" description="Carbohydrate kinase PfkB" evidence="3">
    <location>
        <begin position="6"/>
        <end position="294"/>
    </location>
</feature>
<accession>A0ABS7RAH1</accession>
<keyword evidence="5" id="KW-1185">Reference proteome</keyword>
<reference evidence="4 5" key="1">
    <citation type="submission" date="2021-06" db="EMBL/GenBank/DDBJ databases">
        <title>Nitratireductor porphyridii sp. nov., isolated from a small marine red alga, Porphyridium purpureum in South Korea.</title>
        <authorList>
            <person name="Kim K.H."/>
            <person name="Kristyanto S."/>
            <person name="Jeon C.O."/>
        </authorList>
    </citation>
    <scope>NUCLEOTIDE SEQUENCE [LARGE SCALE GENOMIC DNA]</scope>
    <source>
        <strain evidence="4 5">R6</strain>
    </source>
</reference>
<comment type="caution">
    <text evidence="4">The sequence shown here is derived from an EMBL/GenBank/DDBJ whole genome shotgun (WGS) entry which is preliminary data.</text>
</comment>
<protein>
    <submittedName>
        <fullName evidence="4">Carbohydrate kinase family protein</fullName>
    </submittedName>
</protein>
<name>A0ABS7RAH1_9HYPH</name>
<evidence type="ECO:0000256" key="2">
    <source>
        <dbReference type="ARBA" id="ARBA00022777"/>
    </source>
</evidence>
<dbReference type="InterPro" id="IPR002173">
    <property type="entry name" value="Carboh/pur_kinase_PfkB_CS"/>
</dbReference>
<dbReference type="PANTHER" id="PTHR10584:SF166">
    <property type="entry name" value="RIBOKINASE"/>
    <property type="match status" value="1"/>
</dbReference>
<dbReference type="Pfam" id="PF00294">
    <property type="entry name" value="PfkB"/>
    <property type="match status" value="1"/>
</dbReference>
<evidence type="ECO:0000256" key="1">
    <source>
        <dbReference type="ARBA" id="ARBA00022679"/>
    </source>
</evidence>
<organism evidence="4 5">
    <name type="scientific">Nitratireductor rhodophyticola</name>
    <dbReference type="NCBI Taxonomy" id="2854036"/>
    <lineage>
        <taxon>Bacteria</taxon>
        <taxon>Pseudomonadati</taxon>
        <taxon>Pseudomonadota</taxon>
        <taxon>Alphaproteobacteria</taxon>
        <taxon>Hyphomicrobiales</taxon>
        <taxon>Phyllobacteriaceae</taxon>
        <taxon>Nitratireductor</taxon>
    </lineage>
</organism>
<dbReference type="InterPro" id="IPR029056">
    <property type="entry name" value="Ribokinase-like"/>
</dbReference>
<dbReference type="Gene3D" id="3.40.1190.20">
    <property type="match status" value="1"/>
</dbReference>
<dbReference type="SUPFAM" id="SSF53613">
    <property type="entry name" value="Ribokinase-like"/>
    <property type="match status" value="1"/>
</dbReference>
<evidence type="ECO:0000259" key="3">
    <source>
        <dbReference type="Pfam" id="PF00294"/>
    </source>
</evidence>
<dbReference type="PANTHER" id="PTHR10584">
    <property type="entry name" value="SUGAR KINASE"/>
    <property type="match status" value="1"/>
</dbReference>
<evidence type="ECO:0000313" key="4">
    <source>
        <dbReference type="EMBL" id="MBY8917924.1"/>
    </source>
</evidence>
<proteinExistence type="predicted"/>
<dbReference type="Proteomes" id="UP000777661">
    <property type="component" value="Unassembled WGS sequence"/>
</dbReference>
<keyword evidence="2 4" id="KW-0418">Kinase</keyword>
<keyword evidence="1" id="KW-0808">Transferase</keyword>
<evidence type="ECO:0000313" key="5">
    <source>
        <dbReference type="Proteomes" id="UP000777661"/>
    </source>
</evidence>
<sequence>MSVRTIFVIGNANLDLVTGCIDEWPEPGTEIFLPQSDFRTGGSAANTALALKRLQHPCGFLSAIGSDPAGQMIAQQFDGPLDSVRALPARTSISVGILHAGAERTFFSTNGHLDHLDLPFFERVTENVDVSTGLALVSGAFTMPALLPDHDALLRSLKGRGAETAIDPGWPGEGWTPEARNQAKEWLQHSDHILLNEKETIGLAAAETLAQALPWFTARLRPATRLIVKRGAEGALCLCDGAVTECGARDLSVFDTVGAGDAFNAGYLHAVAGGASIRSALACGIDVAGRVISEFPRSSSPLAPAA</sequence>
<dbReference type="RefSeq" id="WP_223006327.1">
    <property type="nucleotide sequence ID" value="NZ_JAHSQO010000004.1"/>
</dbReference>
<dbReference type="GO" id="GO:0016301">
    <property type="term" value="F:kinase activity"/>
    <property type="evidence" value="ECO:0007669"/>
    <property type="project" value="UniProtKB-KW"/>
</dbReference>